<gene>
    <name evidence="1" type="ORF">HMPREF9629_01740</name>
</gene>
<sequence length="415" mass="48819">MSKLKALVPEYLKDFTCIGSTCEETCCKNWKITVDKETYKKYKRLKNNDFHPLKDNKVIKNKKSISDEDYAIINLDNNNEKYCPFLNEDLLCNIYTNLGEDYMCDTCKTYPREFSFVDDELEISLVPSCPEAARKILYSPNGICFEHIELNYQKYMDYKKRIYTKGRFLSKNAHKYFWNIRIASITILQNRNIDIVSRLTFLGILYKKVNALIKQKNYQLIDDEIIKFVNTVEHLNDNSLLDSLSENKFQQALLCKEIILGLENISLKNKDSAISIFINSTIEFFKKREDADKLLNEYNFIIKNKIRPFFDSDTGSMMIENYLVNKYFLDLMPFTYPDDMWKSLIVLCGDYFIIKSLMLGIAKDNDSIKEDDFFSIVCSVSRSLTHNSHYYHYLIENIENWELDTLGGIYTLINN</sequence>
<evidence type="ECO:0008006" key="3">
    <source>
        <dbReference type="Google" id="ProtNLM"/>
    </source>
</evidence>
<dbReference type="AlphaFoldDB" id="G9WZY4"/>
<dbReference type="HOGENOM" id="CLU_051643_1_0_9"/>
<dbReference type="Proteomes" id="UP000006437">
    <property type="component" value="Unassembled WGS sequence"/>
</dbReference>
<evidence type="ECO:0000313" key="1">
    <source>
        <dbReference type="EMBL" id="EHL15616.1"/>
    </source>
</evidence>
<protein>
    <recommendedName>
        <fullName evidence="3">Lysine-N-methylase</fullName>
    </recommendedName>
</protein>
<evidence type="ECO:0000313" key="2">
    <source>
        <dbReference type="Proteomes" id="UP000006437"/>
    </source>
</evidence>
<comment type="caution">
    <text evidence="1">The sequence shown here is derived from an EMBL/GenBank/DDBJ whole genome shotgun (WGS) entry which is preliminary data.</text>
</comment>
<name>G9WZY4_9FIRM</name>
<dbReference type="NCBIfam" id="NF038110">
    <property type="entry name" value="Lys_methyl_FliB"/>
    <property type="match status" value="1"/>
</dbReference>
<organism evidence="1 2">
    <name type="scientific">Peptoanaerobacter stomatis</name>
    <dbReference type="NCBI Taxonomy" id="796937"/>
    <lineage>
        <taxon>Bacteria</taxon>
        <taxon>Bacillati</taxon>
        <taxon>Bacillota</taxon>
        <taxon>Clostridia</taxon>
        <taxon>Peptostreptococcales</taxon>
        <taxon>Filifactoraceae</taxon>
        <taxon>Peptoanaerobacter</taxon>
    </lineage>
</organism>
<accession>G9WZY4</accession>
<dbReference type="EMBL" id="AFZE01000010">
    <property type="protein sequence ID" value="EHL15616.1"/>
    <property type="molecule type" value="Genomic_DNA"/>
</dbReference>
<proteinExistence type="predicted"/>
<dbReference type="RefSeq" id="WP_009525969.1">
    <property type="nucleotide sequence ID" value="NZ_JH414559.1"/>
</dbReference>
<reference evidence="1 2" key="1">
    <citation type="submission" date="2011-08" db="EMBL/GenBank/DDBJ databases">
        <title>The Genome Sequence of Eubacteriaceae bacterium ACC19a.</title>
        <authorList>
            <consortium name="The Broad Institute Genome Sequencing Platform"/>
            <person name="Earl A."/>
            <person name="Ward D."/>
            <person name="Feldgarden M."/>
            <person name="Gevers D."/>
            <person name="Sizova M."/>
            <person name="Hazen A."/>
            <person name="Epstein S."/>
            <person name="Young S.K."/>
            <person name="Zeng Q."/>
            <person name="Gargeya S."/>
            <person name="Fitzgerald M."/>
            <person name="Haas B."/>
            <person name="Abouelleil A."/>
            <person name="Alvarado L."/>
            <person name="Arachchi H.M."/>
            <person name="Berlin A."/>
            <person name="Brown A."/>
            <person name="Chapman S.B."/>
            <person name="Chen Z."/>
            <person name="Dunbar C."/>
            <person name="Freedman E."/>
            <person name="Gearin G."/>
            <person name="Gellesch M."/>
            <person name="Goldberg J."/>
            <person name="Griggs A."/>
            <person name="Gujja S."/>
            <person name="Heiman D."/>
            <person name="Howarth C."/>
            <person name="Larson L."/>
            <person name="Lui A."/>
            <person name="MacDonald P.J.P."/>
            <person name="Montmayeur A."/>
            <person name="Murphy C."/>
            <person name="Neiman D."/>
            <person name="Pearson M."/>
            <person name="Priest M."/>
            <person name="Roberts A."/>
            <person name="Saif S."/>
            <person name="Shea T."/>
            <person name="Shenoy N."/>
            <person name="Sisk P."/>
            <person name="Stolte C."/>
            <person name="Sykes S."/>
            <person name="Wortman J."/>
            <person name="Nusbaum C."/>
            <person name="Birren B."/>
        </authorList>
    </citation>
    <scope>NUCLEOTIDE SEQUENCE [LARGE SCALE GENOMIC DNA]</scope>
    <source>
        <strain evidence="1 2">ACC19a</strain>
    </source>
</reference>
<dbReference type="BioCyc" id="EBAC796937-HMP:GMGH-1748-MONOMER"/>